<comment type="caution">
    <text evidence="6">The sequence shown here is derived from an EMBL/GenBank/DDBJ whole genome shotgun (WGS) entry which is preliminary data.</text>
</comment>
<evidence type="ECO:0000256" key="1">
    <source>
        <dbReference type="ARBA" id="ARBA00008857"/>
    </source>
</evidence>
<evidence type="ECO:0000313" key="6">
    <source>
        <dbReference type="EMBL" id="THD81395.1"/>
    </source>
</evidence>
<keyword evidence="7" id="KW-1185">Reference proteome</keyword>
<keyword evidence="4" id="KW-0233">DNA recombination</keyword>
<evidence type="ECO:0000256" key="4">
    <source>
        <dbReference type="ARBA" id="ARBA00023172"/>
    </source>
</evidence>
<dbReference type="PANTHER" id="PTHR30349:SF41">
    <property type="entry name" value="INTEGRASE_RECOMBINASE PROTEIN MJ0367-RELATED"/>
    <property type="match status" value="1"/>
</dbReference>
<dbReference type="GO" id="GO:0015074">
    <property type="term" value="P:DNA integration"/>
    <property type="evidence" value="ECO:0007669"/>
    <property type="project" value="UniProtKB-KW"/>
</dbReference>
<name>A0A4S3MJ09_9RHOB</name>
<dbReference type="Proteomes" id="UP000309450">
    <property type="component" value="Unassembled WGS sequence"/>
</dbReference>
<comment type="similarity">
    <text evidence="1">Belongs to the 'phage' integrase family.</text>
</comment>
<dbReference type="RefSeq" id="WP_136395653.1">
    <property type="nucleotide sequence ID" value="NZ_SSND01000005.1"/>
</dbReference>
<dbReference type="InterPro" id="IPR011010">
    <property type="entry name" value="DNA_brk_join_enz"/>
</dbReference>
<keyword evidence="3" id="KW-0238">DNA-binding</keyword>
<feature type="domain" description="Tyr recombinase" evidence="5">
    <location>
        <begin position="128"/>
        <end position="336"/>
    </location>
</feature>
<dbReference type="PANTHER" id="PTHR30349">
    <property type="entry name" value="PHAGE INTEGRASE-RELATED"/>
    <property type="match status" value="1"/>
</dbReference>
<dbReference type="InterPro" id="IPR050090">
    <property type="entry name" value="Tyrosine_recombinase_XerCD"/>
</dbReference>
<dbReference type="GO" id="GO:0006310">
    <property type="term" value="P:DNA recombination"/>
    <property type="evidence" value="ECO:0007669"/>
    <property type="project" value="UniProtKB-KW"/>
</dbReference>
<accession>A0A4S3MJ09</accession>
<dbReference type="PROSITE" id="PS51898">
    <property type="entry name" value="TYR_RECOMBINASE"/>
    <property type="match status" value="1"/>
</dbReference>
<dbReference type="AlphaFoldDB" id="A0A4S3MJ09"/>
<dbReference type="EMBL" id="SSND01000005">
    <property type="protein sequence ID" value="THD81395.1"/>
    <property type="molecule type" value="Genomic_DNA"/>
</dbReference>
<dbReference type="SUPFAM" id="SSF56349">
    <property type="entry name" value="DNA breaking-rejoining enzymes"/>
    <property type="match status" value="1"/>
</dbReference>
<organism evidence="6 7">
    <name type="scientific">Aliigemmobacter aestuarii</name>
    <dbReference type="NCBI Taxonomy" id="1445661"/>
    <lineage>
        <taxon>Bacteria</taxon>
        <taxon>Pseudomonadati</taxon>
        <taxon>Pseudomonadota</taxon>
        <taxon>Alphaproteobacteria</taxon>
        <taxon>Rhodobacterales</taxon>
        <taxon>Paracoccaceae</taxon>
        <taxon>Aliigemmobacter</taxon>
    </lineage>
</organism>
<sequence>MARKFNEENERIKRRYLEFLREAKRSDMATVDKAGEAILRFERSTGFKPFKRFHIDQAIAFKRHLSNERNARTGAPLAKATIDSTLRMVKAFVLWLAGQPGYKSRIAYADAEYFNLNAKDARIAHTARDAIYPTPEQCRHAFGLMPSTTPLQRRDKALFAFLMLTGARDGAIASLRLKSVDLVQGCVYQDAREVKTKFAKTFTTWFFPVDAAYLEAFSDWVTYLRKDQLFGPNDALFPKPLMGLKDGSFAALGLSRETYNNAGKLRAVIKEGFINAGLPAYAPHSFRKTLGLMANDHCKTPEQFKAWSMNLGHDNIATTLSAYCPVSPSRQGELIRGMG</sequence>
<dbReference type="GO" id="GO:0003677">
    <property type="term" value="F:DNA binding"/>
    <property type="evidence" value="ECO:0007669"/>
    <property type="project" value="UniProtKB-KW"/>
</dbReference>
<evidence type="ECO:0000256" key="2">
    <source>
        <dbReference type="ARBA" id="ARBA00022908"/>
    </source>
</evidence>
<evidence type="ECO:0000259" key="5">
    <source>
        <dbReference type="PROSITE" id="PS51898"/>
    </source>
</evidence>
<evidence type="ECO:0000256" key="3">
    <source>
        <dbReference type="ARBA" id="ARBA00023125"/>
    </source>
</evidence>
<keyword evidence="2" id="KW-0229">DNA integration</keyword>
<evidence type="ECO:0000313" key="7">
    <source>
        <dbReference type="Proteomes" id="UP000309450"/>
    </source>
</evidence>
<protein>
    <submittedName>
        <fullName evidence="6">Site-specific integrase</fullName>
    </submittedName>
</protein>
<reference evidence="6 7" key="1">
    <citation type="submission" date="2019-04" db="EMBL/GenBank/DDBJ databases">
        <title>Draft genome sequence of Gemmobacter aestuarii sp. nov.</title>
        <authorList>
            <person name="Hameed A."/>
            <person name="Lin S.-Y."/>
            <person name="Shahina M."/>
            <person name="Lai W.-A."/>
            <person name="Young C.-C."/>
        </authorList>
    </citation>
    <scope>NUCLEOTIDE SEQUENCE [LARGE SCALE GENOMIC DNA]</scope>
    <source>
        <strain evidence="6 7">CC-PW-75</strain>
    </source>
</reference>
<dbReference type="Gene3D" id="1.10.443.10">
    <property type="entry name" value="Intergrase catalytic core"/>
    <property type="match status" value="1"/>
</dbReference>
<dbReference type="OrthoDB" id="7354488at2"/>
<dbReference type="InterPro" id="IPR002104">
    <property type="entry name" value="Integrase_catalytic"/>
</dbReference>
<dbReference type="CDD" id="cd00397">
    <property type="entry name" value="DNA_BRE_C"/>
    <property type="match status" value="1"/>
</dbReference>
<proteinExistence type="inferred from homology"/>
<dbReference type="Pfam" id="PF00589">
    <property type="entry name" value="Phage_integrase"/>
    <property type="match status" value="1"/>
</dbReference>
<dbReference type="InterPro" id="IPR013762">
    <property type="entry name" value="Integrase-like_cat_sf"/>
</dbReference>
<gene>
    <name evidence="6" type="ORF">E7811_15845</name>
</gene>